<evidence type="ECO:0000313" key="2">
    <source>
        <dbReference type="WBParaSite" id="PgR009X_g013_t01"/>
    </source>
</evidence>
<sequence>EFILNIRFDEPFYGIIYSEKGYPNCVYVNASIVSQVSYSVRVPLDGCETSLNAEGNLENAVVIQESGTHVQPSDKKYLLTCIPAASSTRESFAMVNFGGIMVEGGATTSETVRARGSGQETKYTVLLLSTDNGAPLDPLFSP</sequence>
<accession>A0A915AI10</accession>
<protein>
    <submittedName>
        <fullName evidence="2">ZP domain-containing protein</fullName>
    </submittedName>
</protein>
<organism evidence="1 2">
    <name type="scientific">Parascaris univalens</name>
    <name type="common">Nematode worm</name>
    <dbReference type="NCBI Taxonomy" id="6257"/>
    <lineage>
        <taxon>Eukaryota</taxon>
        <taxon>Metazoa</taxon>
        <taxon>Ecdysozoa</taxon>
        <taxon>Nematoda</taxon>
        <taxon>Chromadorea</taxon>
        <taxon>Rhabditida</taxon>
        <taxon>Spirurina</taxon>
        <taxon>Ascaridomorpha</taxon>
        <taxon>Ascaridoidea</taxon>
        <taxon>Ascarididae</taxon>
        <taxon>Parascaris</taxon>
    </lineage>
</organism>
<dbReference type="Proteomes" id="UP000887569">
    <property type="component" value="Unplaced"/>
</dbReference>
<dbReference type="PANTHER" id="PTHR46560">
    <property type="entry name" value="CYPHER, ISOFORM B"/>
    <property type="match status" value="1"/>
</dbReference>
<dbReference type="AlphaFoldDB" id="A0A915AI10"/>
<name>A0A915AI10_PARUN</name>
<evidence type="ECO:0000313" key="1">
    <source>
        <dbReference type="Proteomes" id="UP000887569"/>
    </source>
</evidence>
<dbReference type="PANTHER" id="PTHR46560:SF5">
    <property type="entry name" value="CYPHER, ISOFORM B"/>
    <property type="match status" value="1"/>
</dbReference>
<dbReference type="WBParaSite" id="PgR009X_g013_t01">
    <property type="protein sequence ID" value="PgR009X_g013_t01"/>
    <property type="gene ID" value="PgR009X_g013"/>
</dbReference>
<proteinExistence type="predicted"/>
<reference evidence="2" key="1">
    <citation type="submission" date="2022-11" db="UniProtKB">
        <authorList>
            <consortium name="WormBaseParasite"/>
        </authorList>
    </citation>
    <scope>IDENTIFICATION</scope>
</reference>
<keyword evidence="1" id="KW-1185">Reference proteome</keyword>